<reference evidence="17 18" key="1">
    <citation type="journal article" date="2018" name="BMC Genomics">
        <title>The genome of Naegleria lovaniensis, the basis for a comparative approach to unravel pathogenicity factors of the human pathogenic amoeba N. fowleri.</title>
        <authorList>
            <person name="Liechti N."/>
            <person name="Schurch N."/>
            <person name="Bruggmann R."/>
            <person name="Wittwer M."/>
        </authorList>
    </citation>
    <scope>NUCLEOTIDE SEQUENCE [LARGE SCALE GENOMIC DNA]</scope>
    <source>
        <strain evidence="17 18">ATCC 30569</strain>
    </source>
</reference>
<dbReference type="InterPro" id="IPR017901">
    <property type="entry name" value="C-CAP_CF_C-like"/>
</dbReference>
<reference evidence="17" key="2">
    <citation type="submission" date="2020-04" db="EMBL/GenBank/DDBJ databases">
        <authorList>
            <person name="Liechti N."/>
            <person name="Schuerch N."/>
            <person name="Bruggmann R."/>
            <person name="Wittwer M."/>
        </authorList>
    </citation>
    <scope>NUCLEOTIDE SEQUENCE</scope>
    <source>
        <strain evidence="17">ATCC 30569</strain>
    </source>
</reference>
<keyword evidence="10" id="KW-0564">Palmitate</keyword>
<feature type="lipid moiety-binding region" description="N-myristoyl glycine" evidence="13">
    <location>
        <position position="2"/>
    </location>
</feature>
<dbReference type="InterPro" id="IPR012945">
    <property type="entry name" value="Tubulin-bd_cofactor_C_dom"/>
</dbReference>
<evidence type="ECO:0000256" key="6">
    <source>
        <dbReference type="ARBA" id="ARBA00022707"/>
    </source>
</evidence>
<feature type="binding site" evidence="12">
    <location>
        <begin position="145"/>
        <end position="148"/>
    </location>
    <ligand>
        <name>GTP</name>
        <dbReference type="ChEBI" id="CHEBI:37565"/>
    </ligand>
</feature>
<comment type="caution">
    <text evidence="17">The sequence shown here is derived from an EMBL/GenBank/DDBJ whole genome shotgun (WGS) entry which is preliminary data.</text>
</comment>
<keyword evidence="8 12" id="KW-0342">GTP-binding</keyword>
<dbReference type="AlphaFoldDB" id="A0AA88GKG7"/>
<dbReference type="RefSeq" id="XP_044546299.1">
    <property type="nucleotide sequence ID" value="XM_044697666.1"/>
</dbReference>
<keyword evidence="11" id="KW-0449">Lipoprotein</keyword>
<dbReference type="SMART" id="SM00673">
    <property type="entry name" value="CARP"/>
    <property type="match status" value="2"/>
</dbReference>
<dbReference type="PROSITE" id="PS51329">
    <property type="entry name" value="C_CAP_COFACTOR_C"/>
    <property type="match status" value="1"/>
</dbReference>
<evidence type="ECO:0000256" key="1">
    <source>
        <dbReference type="ARBA" id="ARBA00004342"/>
    </source>
</evidence>
<keyword evidence="6" id="KW-0519">Myristate</keyword>
<comment type="subcellular location">
    <subcellularLocation>
        <location evidence="1">Cell membrane</location>
        <topology evidence="1">Lipid-anchor</topology>
        <orientation evidence="1">Cytoplasmic side</orientation>
    </subcellularLocation>
</comment>
<dbReference type="Pfam" id="PF07986">
    <property type="entry name" value="TBCC"/>
    <property type="match status" value="1"/>
</dbReference>
<evidence type="ECO:0000256" key="13">
    <source>
        <dbReference type="PIRSR" id="PIRSR037947-2"/>
    </source>
</evidence>
<dbReference type="PANTHER" id="PTHR15440:SF0">
    <property type="entry name" value="PROTEIN XRP2"/>
    <property type="match status" value="1"/>
</dbReference>
<proteinExistence type="inferred from homology"/>
<dbReference type="GO" id="GO:0005096">
    <property type="term" value="F:GTPase activator activity"/>
    <property type="evidence" value="ECO:0007669"/>
    <property type="project" value="UniProtKB-KW"/>
</dbReference>
<evidence type="ECO:0000256" key="9">
    <source>
        <dbReference type="ARBA" id="ARBA00023136"/>
    </source>
</evidence>
<gene>
    <name evidence="17" type="ORF">C9374_007675</name>
    <name evidence="16" type="ORF">C9374_014700</name>
</gene>
<dbReference type="GO" id="GO:0005525">
    <property type="term" value="F:GTP binding"/>
    <property type="evidence" value="ECO:0007669"/>
    <property type="project" value="UniProtKB-KW"/>
</dbReference>
<evidence type="ECO:0000256" key="10">
    <source>
        <dbReference type="ARBA" id="ARBA00023139"/>
    </source>
</evidence>
<dbReference type="Gene3D" id="2.160.20.70">
    <property type="match status" value="1"/>
</dbReference>
<accession>A0AA88GKG7</accession>
<evidence type="ECO:0000256" key="11">
    <source>
        <dbReference type="ARBA" id="ARBA00023288"/>
    </source>
</evidence>
<keyword evidence="5" id="KW-1003">Cell membrane</keyword>
<evidence type="ECO:0000256" key="7">
    <source>
        <dbReference type="ARBA" id="ARBA00022741"/>
    </source>
</evidence>
<keyword evidence="7 12" id="KW-0547">Nucleotide-binding</keyword>
<evidence type="ECO:0000313" key="17">
    <source>
        <dbReference type="EMBL" id="KAG2379037.1"/>
    </source>
</evidence>
<evidence type="ECO:0000313" key="16">
    <source>
        <dbReference type="EMBL" id="KAG2370658.1"/>
    </source>
</evidence>
<evidence type="ECO:0000256" key="14">
    <source>
        <dbReference type="SAM" id="MobiDB-lite"/>
    </source>
</evidence>
<dbReference type="InterPro" id="IPR036850">
    <property type="entry name" value="NDK-like_dom_sf"/>
</dbReference>
<dbReference type="PIRSF" id="PIRSF037947">
    <property type="entry name" value="Protein_XRP2"/>
    <property type="match status" value="1"/>
</dbReference>
<evidence type="ECO:0000256" key="8">
    <source>
        <dbReference type="ARBA" id="ARBA00023134"/>
    </source>
</evidence>
<dbReference type="InterPro" id="IPR016098">
    <property type="entry name" value="CAP/MinC_C"/>
</dbReference>
<dbReference type="GeneID" id="68100129"/>
<feature type="lipid moiety-binding region" description="S-palmitoyl cysteine" evidence="13">
    <location>
        <position position="3"/>
    </location>
</feature>
<keyword evidence="4" id="KW-0343">GTPase activation</keyword>
<evidence type="ECO:0000313" key="18">
    <source>
        <dbReference type="Proteomes" id="UP000816034"/>
    </source>
</evidence>
<name>A0AA88GKG7_NAELO</name>
<evidence type="ECO:0000259" key="15">
    <source>
        <dbReference type="PROSITE" id="PS51329"/>
    </source>
</evidence>
<evidence type="ECO:0000256" key="4">
    <source>
        <dbReference type="ARBA" id="ARBA00022468"/>
    </source>
</evidence>
<feature type="binding site" evidence="12">
    <location>
        <begin position="128"/>
        <end position="129"/>
    </location>
    <ligand>
        <name>GTP</name>
        <dbReference type="ChEBI" id="CHEBI:37565"/>
    </ligand>
</feature>
<keyword evidence="18" id="KW-1185">Reference proteome</keyword>
<keyword evidence="9" id="KW-0472">Membrane</keyword>
<comment type="similarity">
    <text evidence="2">Belongs to the TBCC family.</text>
</comment>
<dbReference type="GO" id="GO:0005929">
    <property type="term" value="C:cilium"/>
    <property type="evidence" value="ECO:0007669"/>
    <property type="project" value="TreeGrafter"/>
</dbReference>
<dbReference type="InterPro" id="IPR006599">
    <property type="entry name" value="CARP_motif"/>
</dbReference>
<dbReference type="GO" id="GO:0006892">
    <property type="term" value="P:post-Golgi vesicle-mediated transport"/>
    <property type="evidence" value="ECO:0007669"/>
    <property type="project" value="TreeGrafter"/>
</dbReference>
<feature type="domain" description="C-CAP/cofactor C-like" evidence="15">
    <location>
        <begin position="53"/>
        <end position="209"/>
    </location>
</feature>
<dbReference type="InterPro" id="IPR039093">
    <property type="entry name" value="XRP2"/>
</dbReference>
<sequence>MGCLYSKQNSSNNTTGAKSAGYENIAQSNQTSAESKKQSHSPQQYTWSYLGQKSKEKKEIDFSKLKAEDFLLSGFQDRVIIRRPGEILGQAMNIDKCTNCDFYLLDNSSQIFIDSCENCRFFIGPCSGSIFIRTSTNVKMIVACQQFRTRDCKNLELSMFCSTRPVIESSSDISFSCFASNYIGLAQQFHEADLSVYNNHWNVVHDFTPQVNNFKFVSSKFKITDWMKPLHTLDIGITAEEENQNEKTCPVPPTRKREDVPSNVIMFLPGRYNDAEQFIPQIITEIYQTKEHKFSKPEIDILFDKSENSSSIKQEASKGPVIVVGTNLSSMELRTKASQIVSPESFYVPSSENEAAYMANYLFNVHRVEV</sequence>
<feature type="compositionally biased region" description="Polar residues" evidence="14">
    <location>
        <begin position="1"/>
        <end position="17"/>
    </location>
</feature>
<dbReference type="EMBL" id="PYSW02000030">
    <property type="protein sequence ID" value="KAG2379037.1"/>
    <property type="molecule type" value="Genomic_DNA"/>
</dbReference>
<dbReference type="Gene3D" id="3.30.70.141">
    <property type="entry name" value="Nucleoside diphosphate kinase-like domain"/>
    <property type="match status" value="1"/>
</dbReference>
<feature type="region of interest" description="Disordered" evidence="14">
    <location>
        <begin position="1"/>
        <end position="43"/>
    </location>
</feature>
<dbReference type="PANTHER" id="PTHR15440">
    <property type="entry name" value="XRP2 PROTEIN"/>
    <property type="match status" value="1"/>
</dbReference>
<evidence type="ECO:0000256" key="3">
    <source>
        <dbReference type="ARBA" id="ARBA00015771"/>
    </source>
</evidence>
<evidence type="ECO:0000256" key="2">
    <source>
        <dbReference type="ARBA" id="ARBA00008848"/>
    </source>
</evidence>
<dbReference type="EMBL" id="PYSW02000091">
    <property type="protein sequence ID" value="KAG2370658.1"/>
    <property type="molecule type" value="Genomic_DNA"/>
</dbReference>
<dbReference type="Proteomes" id="UP000816034">
    <property type="component" value="Unassembled WGS sequence"/>
</dbReference>
<dbReference type="GO" id="GO:1990075">
    <property type="term" value="C:periciliary membrane compartment"/>
    <property type="evidence" value="ECO:0007669"/>
    <property type="project" value="TreeGrafter"/>
</dbReference>
<evidence type="ECO:0000256" key="12">
    <source>
        <dbReference type="PIRSR" id="PIRSR037947-1"/>
    </source>
</evidence>
<protein>
    <recommendedName>
        <fullName evidence="3">Protein XRP2</fullName>
    </recommendedName>
</protein>
<organism evidence="17 18">
    <name type="scientific">Naegleria lovaniensis</name>
    <name type="common">Amoeba</name>
    <dbReference type="NCBI Taxonomy" id="51637"/>
    <lineage>
        <taxon>Eukaryota</taxon>
        <taxon>Discoba</taxon>
        <taxon>Heterolobosea</taxon>
        <taxon>Tetramitia</taxon>
        <taxon>Eutetramitia</taxon>
        <taxon>Vahlkampfiidae</taxon>
        <taxon>Naegleria</taxon>
    </lineage>
</organism>
<evidence type="ECO:0000256" key="5">
    <source>
        <dbReference type="ARBA" id="ARBA00022475"/>
    </source>
</evidence>